<name>A0AAD4QD97_9AGAM</name>
<keyword evidence="1" id="KW-0732">Signal</keyword>
<dbReference type="EMBL" id="JAKELL010000001">
    <property type="protein sequence ID" value="KAH9001525.1"/>
    <property type="molecule type" value="Genomic_DNA"/>
</dbReference>
<feature type="chain" id="PRO_5042251799" evidence="1">
    <location>
        <begin position="19"/>
        <end position="205"/>
    </location>
</feature>
<sequence>MLGHQSFWWLVYIILFDAEYFYSQYDRTTIPELKVLLYNPSKPEEKCPPFPAMLFPLNDCNSTSPFMVKELARFLKSILFGLLTLGGDAAGRCTPKATLWGIMETTPGMIALAATVLTFVCGPDQTFSEKSKGQSCVDWGERFLLYKQAILKFPPEYYERLISWYNAQIFGTCKDKTATSESTSAKKPPPPRGRFSDVDDLIQHM</sequence>
<organism evidence="2 3">
    <name type="scientific">Lactarius akahatsu</name>
    <dbReference type="NCBI Taxonomy" id="416441"/>
    <lineage>
        <taxon>Eukaryota</taxon>
        <taxon>Fungi</taxon>
        <taxon>Dikarya</taxon>
        <taxon>Basidiomycota</taxon>
        <taxon>Agaricomycotina</taxon>
        <taxon>Agaricomycetes</taxon>
        <taxon>Russulales</taxon>
        <taxon>Russulaceae</taxon>
        <taxon>Lactarius</taxon>
    </lineage>
</organism>
<accession>A0AAD4QD97</accession>
<evidence type="ECO:0000313" key="2">
    <source>
        <dbReference type="EMBL" id="KAH9001525.1"/>
    </source>
</evidence>
<feature type="signal peptide" evidence="1">
    <location>
        <begin position="1"/>
        <end position="18"/>
    </location>
</feature>
<protein>
    <submittedName>
        <fullName evidence="2">Uncharacterized protein</fullName>
    </submittedName>
</protein>
<reference evidence="2" key="1">
    <citation type="submission" date="2022-01" db="EMBL/GenBank/DDBJ databases">
        <title>Comparative genomics reveals a dynamic genome evolution in the ectomycorrhizal milk-cap (Lactarius) mushrooms.</title>
        <authorList>
            <consortium name="DOE Joint Genome Institute"/>
            <person name="Lebreton A."/>
            <person name="Tang N."/>
            <person name="Kuo A."/>
            <person name="LaButti K."/>
            <person name="Drula E."/>
            <person name="Barry K."/>
            <person name="Clum A."/>
            <person name="Lipzen A."/>
            <person name="Mousain D."/>
            <person name="Ng V."/>
            <person name="Wang R."/>
            <person name="Wang X."/>
            <person name="Dai Y."/>
            <person name="Henrissat B."/>
            <person name="Grigoriev I.V."/>
            <person name="Guerin-Laguette A."/>
            <person name="Yu F."/>
            <person name="Martin F.M."/>
        </authorList>
    </citation>
    <scope>NUCLEOTIDE SEQUENCE</scope>
    <source>
        <strain evidence="2">QP</strain>
    </source>
</reference>
<proteinExistence type="predicted"/>
<gene>
    <name evidence="2" type="ORF">EDB92DRAFT_1939292</name>
</gene>
<evidence type="ECO:0000313" key="3">
    <source>
        <dbReference type="Proteomes" id="UP001201163"/>
    </source>
</evidence>
<keyword evidence="3" id="KW-1185">Reference proteome</keyword>
<dbReference type="InterPro" id="IPR046521">
    <property type="entry name" value="DUF6698"/>
</dbReference>
<dbReference type="AlphaFoldDB" id="A0AAD4QD97"/>
<dbReference type="Pfam" id="PF20414">
    <property type="entry name" value="DUF6698"/>
    <property type="match status" value="1"/>
</dbReference>
<comment type="caution">
    <text evidence="2">The sequence shown here is derived from an EMBL/GenBank/DDBJ whole genome shotgun (WGS) entry which is preliminary data.</text>
</comment>
<dbReference type="Proteomes" id="UP001201163">
    <property type="component" value="Unassembled WGS sequence"/>
</dbReference>
<evidence type="ECO:0000256" key="1">
    <source>
        <dbReference type="SAM" id="SignalP"/>
    </source>
</evidence>